<dbReference type="AlphaFoldDB" id="A0A9P6B659"/>
<feature type="coiled-coil region" evidence="1">
    <location>
        <begin position="85"/>
        <end position="119"/>
    </location>
</feature>
<keyword evidence="3" id="KW-1185">Reference proteome</keyword>
<accession>A0A9P6B659</accession>
<organism evidence="2 3">
    <name type="scientific">Hydnum rufescens UP504</name>
    <dbReference type="NCBI Taxonomy" id="1448309"/>
    <lineage>
        <taxon>Eukaryota</taxon>
        <taxon>Fungi</taxon>
        <taxon>Dikarya</taxon>
        <taxon>Basidiomycota</taxon>
        <taxon>Agaricomycotina</taxon>
        <taxon>Agaricomycetes</taxon>
        <taxon>Cantharellales</taxon>
        <taxon>Hydnaceae</taxon>
        <taxon>Hydnum</taxon>
    </lineage>
</organism>
<evidence type="ECO:0000313" key="2">
    <source>
        <dbReference type="EMBL" id="KAF9518234.1"/>
    </source>
</evidence>
<comment type="caution">
    <text evidence="2">The sequence shown here is derived from an EMBL/GenBank/DDBJ whole genome shotgun (WGS) entry which is preliminary data.</text>
</comment>
<sequence>MRGFGEELLDPENEIKSLRCERSNSGLKRALACREDELDLARNDVKDRERVGQEEETLPNKFHDEDRDLSTQLAYDKSDILHEDVRQAETDLTTARVRVTQVEQKLNEDQRSILATENQYIDQLTERNTLLLAIYQHMDKILGVDKTPGAAEMKPFMDFGALRDNLINRLKALSQIQLDF</sequence>
<dbReference type="OrthoDB" id="10255000at2759"/>
<reference evidence="2" key="1">
    <citation type="journal article" date="2020" name="Nat. Commun.">
        <title>Large-scale genome sequencing of mycorrhizal fungi provides insights into the early evolution of symbiotic traits.</title>
        <authorList>
            <person name="Miyauchi S."/>
            <person name="Kiss E."/>
            <person name="Kuo A."/>
            <person name="Drula E."/>
            <person name="Kohler A."/>
            <person name="Sanchez-Garcia M."/>
            <person name="Morin E."/>
            <person name="Andreopoulos B."/>
            <person name="Barry K.W."/>
            <person name="Bonito G."/>
            <person name="Buee M."/>
            <person name="Carver A."/>
            <person name="Chen C."/>
            <person name="Cichocki N."/>
            <person name="Clum A."/>
            <person name="Culley D."/>
            <person name="Crous P.W."/>
            <person name="Fauchery L."/>
            <person name="Girlanda M."/>
            <person name="Hayes R.D."/>
            <person name="Keri Z."/>
            <person name="LaButti K."/>
            <person name="Lipzen A."/>
            <person name="Lombard V."/>
            <person name="Magnuson J."/>
            <person name="Maillard F."/>
            <person name="Murat C."/>
            <person name="Nolan M."/>
            <person name="Ohm R.A."/>
            <person name="Pangilinan J."/>
            <person name="Pereira M.F."/>
            <person name="Perotto S."/>
            <person name="Peter M."/>
            <person name="Pfister S."/>
            <person name="Riley R."/>
            <person name="Sitrit Y."/>
            <person name="Stielow J.B."/>
            <person name="Szollosi G."/>
            <person name="Zifcakova L."/>
            <person name="Stursova M."/>
            <person name="Spatafora J.W."/>
            <person name="Tedersoo L."/>
            <person name="Vaario L.M."/>
            <person name="Yamada A."/>
            <person name="Yan M."/>
            <person name="Wang P."/>
            <person name="Xu J."/>
            <person name="Bruns T."/>
            <person name="Baldrian P."/>
            <person name="Vilgalys R."/>
            <person name="Dunand C."/>
            <person name="Henrissat B."/>
            <person name="Grigoriev I.V."/>
            <person name="Hibbett D."/>
            <person name="Nagy L.G."/>
            <person name="Martin F.M."/>
        </authorList>
    </citation>
    <scope>NUCLEOTIDE SEQUENCE</scope>
    <source>
        <strain evidence="2">UP504</strain>
    </source>
</reference>
<name>A0A9P6B659_9AGAM</name>
<dbReference type="Proteomes" id="UP000886523">
    <property type="component" value="Unassembled WGS sequence"/>
</dbReference>
<protein>
    <submittedName>
        <fullName evidence="2">Uncharacterized protein</fullName>
    </submittedName>
</protein>
<evidence type="ECO:0000256" key="1">
    <source>
        <dbReference type="SAM" id="Coils"/>
    </source>
</evidence>
<keyword evidence="1" id="KW-0175">Coiled coil</keyword>
<proteinExistence type="predicted"/>
<gene>
    <name evidence="2" type="ORF">BS47DRAFT_1389164</name>
</gene>
<dbReference type="EMBL" id="MU128926">
    <property type="protein sequence ID" value="KAF9518234.1"/>
    <property type="molecule type" value="Genomic_DNA"/>
</dbReference>
<evidence type="ECO:0000313" key="3">
    <source>
        <dbReference type="Proteomes" id="UP000886523"/>
    </source>
</evidence>